<keyword evidence="3" id="KW-1185">Reference proteome</keyword>
<dbReference type="Pfam" id="PF13855">
    <property type="entry name" value="LRR_8"/>
    <property type="match status" value="1"/>
</dbReference>
<sequence>MRFLLPISILIITSANCLVIDCDYKSTWAGYTCVVQNLIRSSQSDVTVTAVNGNHAIGKSKFNVAAIDARGLSVPRFFVNLNRFLPNLETVLIEKGMTEIHKEELAQFPSLKRLYLSNNELQVIEPDLFKFNQKLELIFFDNCKIKSVARNVFDKLDSLTYLGFNNNPCYSGHVENNRGQALDLAAKIYENCGSSMATFSGYGSESCVAKNDFGDFRVEVRRKFEELSKKLEQLMDETSRYVKIAKESCDTD</sequence>
<dbReference type="Proteomes" id="UP001153620">
    <property type="component" value="Chromosome 4"/>
</dbReference>
<keyword evidence="1" id="KW-0732">Signal</keyword>
<evidence type="ECO:0000313" key="2">
    <source>
        <dbReference type="EMBL" id="CAG9810834.1"/>
    </source>
</evidence>
<feature type="chain" id="PRO_5040147483" evidence="1">
    <location>
        <begin position="18"/>
        <end position="252"/>
    </location>
</feature>
<dbReference type="InterPro" id="IPR001611">
    <property type="entry name" value="Leu-rich_rpt"/>
</dbReference>
<dbReference type="EMBL" id="OU895880">
    <property type="protein sequence ID" value="CAG9810834.1"/>
    <property type="molecule type" value="Genomic_DNA"/>
</dbReference>
<evidence type="ECO:0000256" key="1">
    <source>
        <dbReference type="SAM" id="SignalP"/>
    </source>
</evidence>
<organism evidence="2 3">
    <name type="scientific">Chironomus riparius</name>
    <dbReference type="NCBI Taxonomy" id="315576"/>
    <lineage>
        <taxon>Eukaryota</taxon>
        <taxon>Metazoa</taxon>
        <taxon>Ecdysozoa</taxon>
        <taxon>Arthropoda</taxon>
        <taxon>Hexapoda</taxon>
        <taxon>Insecta</taxon>
        <taxon>Pterygota</taxon>
        <taxon>Neoptera</taxon>
        <taxon>Endopterygota</taxon>
        <taxon>Diptera</taxon>
        <taxon>Nematocera</taxon>
        <taxon>Chironomoidea</taxon>
        <taxon>Chironomidae</taxon>
        <taxon>Chironominae</taxon>
        <taxon>Chironomus</taxon>
    </lineage>
</organism>
<protein>
    <submittedName>
        <fullName evidence="2">Uncharacterized protein</fullName>
    </submittedName>
</protein>
<dbReference type="InterPro" id="IPR032675">
    <property type="entry name" value="LRR_dom_sf"/>
</dbReference>
<proteinExistence type="predicted"/>
<dbReference type="Gene3D" id="3.80.10.10">
    <property type="entry name" value="Ribonuclease Inhibitor"/>
    <property type="match status" value="1"/>
</dbReference>
<evidence type="ECO:0000313" key="3">
    <source>
        <dbReference type="Proteomes" id="UP001153620"/>
    </source>
</evidence>
<dbReference type="AlphaFoldDB" id="A0A9N9S644"/>
<feature type="signal peptide" evidence="1">
    <location>
        <begin position="1"/>
        <end position="17"/>
    </location>
</feature>
<accession>A0A9N9S644</accession>
<name>A0A9N9S644_9DIPT</name>
<dbReference type="OrthoDB" id="676979at2759"/>
<reference evidence="2" key="1">
    <citation type="submission" date="2022-01" db="EMBL/GenBank/DDBJ databases">
        <authorList>
            <person name="King R."/>
        </authorList>
    </citation>
    <scope>NUCLEOTIDE SEQUENCE</scope>
</reference>
<dbReference type="SUPFAM" id="SSF52058">
    <property type="entry name" value="L domain-like"/>
    <property type="match status" value="1"/>
</dbReference>
<reference evidence="2" key="2">
    <citation type="submission" date="2022-10" db="EMBL/GenBank/DDBJ databases">
        <authorList>
            <consortium name="ENA_rothamsted_submissions"/>
            <consortium name="culmorum"/>
            <person name="King R."/>
        </authorList>
    </citation>
    <scope>NUCLEOTIDE SEQUENCE</scope>
</reference>
<gene>
    <name evidence="2" type="ORF">CHIRRI_LOCUS13646</name>
</gene>
<dbReference type="PROSITE" id="PS51450">
    <property type="entry name" value="LRR"/>
    <property type="match status" value="1"/>
</dbReference>